<keyword evidence="4 5" id="KW-0833">Ubl conjugation pathway</keyword>
<proteinExistence type="predicted"/>
<dbReference type="SUPFAM" id="SSF48371">
    <property type="entry name" value="ARM repeat"/>
    <property type="match status" value="1"/>
</dbReference>
<evidence type="ECO:0000256" key="5">
    <source>
        <dbReference type="RuleBase" id="RU369093"/>
    </source>
</evidence>
<dbReference type="InterPro" id="IPR058678">
    <property type="entry name" value="ARM_PUB"/>
</dbReference>
<reference evidence="8" key="1">
    <citation type="submission" date="2023-03" db="EMBL/GenBank/DDBJ databases">
        <authorList>
            <person name="Julca I."/>
        </authorList>
    </citation>
    <scope>NUCLEOTIDE SEQUENCE</scope>
</reference>
<feature type="domain" description="U-box" evidence="7">
    <location>
        <begin position="2"/>
        <end position="77"/>
    </location>
</feature>
<dbReference type="GO" id="GO:0061630">
    <property type="term" value="F:ubiquitin protein ligase activity"/>
    <property type="evidence" value="ECO:0007669"/>
    <property type="project" value="UniProtKB-UniRule"/>
</dbReference>
<dbReference type="PANTHER" id="PTHR22849:SF23">
    <property type="entry name" value="U-BOX DOMAIN-CONTAINING PROTEIN"/>
    <property type="match status" value="1"/>
</dbReference>
<keyword evidence="3 5" id="KW-0808">Transferase</keyword>
<dbReference type="EMBL" id="OX459121">
    <property type="protein sequence ID" value="CAI9103377.1"/>
    <property type="molecule type" value="Genomic_DNA"/>
</dbReference>
<dbReference type="InterPro" id="IPR003613">
    <property type="entry name" value="Ubox_domain"/>
</dbReference>
<dbReference type="PROSITE" id="PS51698">
    <property type="entry name" value="U_BOX"/>
    <property type="match status" value="1"/>
</dbReference>
<evidence type="ECO:0000256" key="4">
    <source>
        <dbReference type="ARBA" id="ARBA00022786"/>
    </source>
</evidence>
<keyword evidence="9" id="KW-1185">Reference proteome</keyword>
<dbReference type="InterPro" id="IPR016024">
    <property type="entry name" value="ARM-type_fold"/>
</dbReference>
<dbReference type="GO" id="GO:0016567">
    <property type="term" value="P:protein ubiquitination"/>
    <property type="evidence" value="ECO:0007669"/>
    <property type="project" value="UniProtKB-UniRule"/>
</dbReference>
<evidence type="ECO:0000259" key="7">
    <source>
        <dbReference type="PROSITE" id="PS51698"/>
    </source>
</evidence>
<evidence type="ECO:0000256" key="2">
    <source>
        <dbReference type="ARBA" id="ARBA00004906"/>
    </source>
</evidence>
<comment type="catalytic activity">
    <reaction evidence="1 5">
        <text>S-ubiquitinyl-[E2 ubiquitin-conjugating enzyme]-L-cysteine + [acceptor protein]-L-lysine = [E2 ubiquitin-conjugating enzyme]-L-cysteine + N(6)-ubiquitinyl-[acceptor protein]-L-lysine.</text>
        <dbReference type="EC" id="2.3.2.27"/>
    </reaction>
</comment>
<feature type="region of interest" description="Disordered" evidence="6">
    <location>
        <begin position="74"/>
        <end position="95"/>
    </location>
</feature>
<accession>A0AAV1D9P2</accession>
<organism evidence="8 9">
    <name type="scientific">Oldenlandia corymbosa var. corymbosa</name>
    <dbReference type="NCBI Taxonomy" id="529605"/>
    <lineage>
        <taxon>Eukaryota</taxon>
        <taxon>Viridiplantae</taxon>
        <taxon>Streptophyta</taxon>
        <taxon>Embryophyta</taxon>
        <taxon>Tracheophyta</taxon>
        <taxon>Spermatophyta</taxon>
        <taxon>Magnoliopsida</taxon>
        <taxon>eudicotyledons</taxon>
        <taxon>Gunneridae</taxon>
        <taxon>Pentapetalae</taxon>
        <taxon>asterids</taxon>
        <taxon>lamiids</taxon>
        <taxon>Gentianales</taxon>
        <taxon>Rubiaceae</taxon>
        <taxon>Rubioideae</taxon>
        <taxon>Spermacoceae</taxon>
        <taxon>Hedyotis-Oldenlandia complex</taxon>
        <taxon>Oldenlandia</taxon>
    </lineage>
</organism>
<dbReference type="Proteomes" id="UP001161247">
    <property type="component" value="Chromosome 4"/>
</dbReference>
<evidence type="ECO:0000256" key="6">
    <source>
        <dbReference type="SAM" id="MobiDB-lite"/>
    </source>
</evidence>
<comment type="function">
    <text evidence="5">Functions as an E3 ubiquitin ligase.</text>
</comment>
<dbReference type="PANTHER" id="PTHR22849">
    <property type="entry name" value="WDSAM1 PROTEIN"/>
    <property type="match status" value="1"/>
</dbReference>
<name>A0AAV1D9P2_OLDCO</name>
<dbReference type="InterPro" id="IPR045210">
    <property type="entry name" value="RING-Ubox_PUB"/>
</dbReference>
<evidence type="ECO:0000313" key="9">
    <source>
        <dbReference type="Proteomes" id="UP001161247"/>
    </source>
</evidence>
<feature type="compositionally biased region" description="Low complexity" evidence="6">
    <location>
        <begin position="78"/>
        <end position="91"/>
    </location>
</feature>
<evidence type="ECO:0000256" key="3">
    <source>
        <dbReference type="ARBA" id="ARBA00022679"/>
    </source>
</evidence>
<dbReference type="CDD" id="cd16664">
    <property type="entry name" value="RING-Ubox_PUB"/>
    <property type="match status" value="1"/>
</dbReference>
<evidence type="ECO:0000313" key="8">
    <source>
        <dbReference type="EMBL" id="CAI9103377.1"/>
    </source>
</evidence>
<dbReference type="InterPro" id="IPR013083">
    <property type="entry name" value="Znf_RING/FYVE/PHD"/>
</dbReference>
<sequence>MDFPEHFRCPISMELMKDPVTICTGVTYDRKFIEKWLITYKKKTCPATMQPVESLEMTPNHTLKRLIQAWQDGRKSKSSSSSPSSSSSSSPARNTRHEELVSLLRTIESTPFKVSPLKKLKSMVEIHGDYDDEMRFDFKKSGGVEVVIKILVQILADSGSDFSSFRASEEAIGVLDQLVQSPDPNGEVEKEEEEDHSTLELLMKPECIKSFTIMLQRGSSETRFSIVSLFQKMAKADHHWNHAIIKGQGIDFFKSLLEIVSDEMSGKASSCALQVLIDVLDASKRSRVKAIEAGAVSTLIELLPDSNKSKCERIMLLLKVLCECAEGRLAFIEHGLGVAAVSKKMLKVSSAATKLGVKILWLICGSNPTERVLEEMLMCGTVKKLVVLLHMGGSSSTKNRIIRIFKGHSNFWKKYPCFPSDVKDYLGLGHDVC</sequence>
<dbReference type="Gene3D" id="1.25.10.10">
    <property type="entry name" value="Leucine-rich Repeat Variant"/>
    <property type="match status" value="1"/>
</dbReference>
<comment type="pathway">
    <text evidence="2 5">Protein modification; protein ubiquitination.</text>
</comment>
<protein>
    <recommendedName>
        <fullName evidence="5 7">U-box domain-containing protein</fullName>
        <ecNumber evidence="5">2.3.2.27</ecNumber>
    </recommendedName>
    <alternativeName>
        <fullName evidence="5">RING-type E3 ubiquitin transferase PUB</fullName>
    </alternativeName>
</protein>
<dbReference type="EC" id="2.3.2.27" evidence="5"/>
<dbReference type="SUPFAM" id="SSF57850">
    <property type="entry name" value="RING/U-box"/>
    <property type="match status" value="1"/>
</dbReference>
<dbReference type="Gene3D" id="3.30.40.10">
    <property type="entry name" value="Zinc/RING finger domain, C3HC4 (zinc finger)"/>
    <property type="match status" value="1"/>
</dbReference>
<dbReference type="InterPro" id="IPR011989">
    <property type="entry name" value="ARM-like"/>
</dbReference>
<evidence type="ECO:0000256" key="1">
    <source>
        <dbReference type="ARBA" id="ARBA00000900"/>
    </source>
</evidence>
<dbReference type="AlphaFoldDB" id="A0AAV1D9P2"/>
<dbReference type="SMART" id="SM00504">
    <property type="entry name" value="Ubox"/>
    <property type="match status" value="1"/>
</dbReference>
<dbReference type="Pfam" id="PF04564">
    <property type="entry name" value="U-box"/>
    <property type="match status" value="1"/>
</dbReference>
<dbReference type="Pfam" id="PF25598">
    <property type="entry name" value="ARM_PUB"/>
    <property type="match status" value="1"/>
</dbReference>
<dbReference type="InterPro" id="IPR045185">
    <property type="entry name" value="PUB22/23/24-like"/>
</dbReference>
<gene>
    <name evidence="8" type="ORF">OLC1_LOCUS12565</name>
</gene>